<evidence type="ECO:0000259" key="9">
    <source>
        <dbReference type="Pfam" id="PF07730"/>
    </source>
</evidence>
<dbReference type="Gene3D" id="3.30.565.10">
    <property type="entry name" value="Histidine kinase-like ATPase, C-terminal domain"/>
    <property type="match status" value="1"/>
</dbReference>
<evidence type="ECO:0000313" key="11">
    <source>
        <dbReference type="Proteomes" id="UP001500620"/>
    </source>
</evidence>
<dbReference type="Proteomes" id="UP001500620">
    <property type="component" value="Unassembled WGS sequence"/>
</dbReference>
<organism evidence="10 11">
    <name type="scientific">Dactylosporangium darangshiense</name>
    <dbReference type="NCBI Taxonomy" id="579108"/>
    <lineage>
        <taxon>Bacteria</taxon>
        <taxon>Bacillati</taxon>
        <taxon>Actinomycetota</taxon>
        <taxon>Actinomycetes</taxon>
        <taxon>Micromonosporales</taxon>
        <taxon>Micromonosporaceae</taxon>
        <taxon>Dactylosporangium</taxon>
    </lineage>
</organism>
<accession>A0ABP8DP27</accession>
<evidence type="ECO:0000256" key="4">
    <source>
        <dbReference type="ARBA" id="ARBA00022679"/>
    </source>
</evidence>
<feature type="domain" description="Signal transduction histidine kinase subgroup 3 dimerisation and phosphoacceptor" evidence="9">
    <location>
        <begin position="126"/>
        <end position="190"/>
    </location>
</feature>
<evidence type="ECO:0000256" key="7">
    <source>
        <dbReference type="ARBA" id="ARBA00022840"/>
    </source>
</evidence>
<name>A0ABP8DP27_9ACTN</name>
<evidence type="ECO:0000256" key="1">
    <source>
        <dbReference type="ARBA" id="ARBA00000085"/>
    </source>
</evidence>
<comment type="catalytic activity">
    <reaction evidence="1">
        <text>ATP + protein L-histidine = ADP + protein N-phospho-L-histidine.</text>
        <dbReference type="EC" id="2.7.13.3"/>
    </reaction>
</comment>
<dbReference type="Gene3D" id="1.20.5.1930">
    <property type="match status" value="1"/>
</dbReference>
<keyword evidence="5" id="KW-0547">Nucleotide-binding</keyword>
<evidence type="ECO:0000256" key="3">
    <source>
        <dbReference type="ARBA" id="ARBA00022553"/>
    </source>
</evidence>
<evidence type="ECO:0000313" key="10">
    <source>
        <dbReference type="EMBL" id="GAA4260834.1"/>
    </source>
</evidence>
<protein>
    <recommendedName>
        <fullName evidence="2">histidine kinase</fullName>
        <ecNumber evidence="2">2.7.13.3</ecNumber>
    </recommendedName>
</protein>
<evidence type="ECO:0000256" key="5">
    <source>
        <dbReference type="ARBA" id="ARBA00022741"/>
    </source>
</evidence>
<dbReference type="PANTHER" id="PTHR24421">
    <property type="entry name" value="NITRATE/NITRITE SENSOR PROTEIN NARX-RELATED"/>
    <property type="match status" value="1"/>
</dbReference>
<keyword evidence="8" id="KW-0902">Two-component regulatory system</keyword>
<dbReference type="EC" id="2.7.13.3" evidence="2"/>
<dbReference type="EMBL" id="BAABAT010000042">
    <property type="protein sequence ID" value="GAA4260834.1"/>
    <property type="molecule type" value="Genomic_DNA"/>
</dbReference>
<dbReference type="InterPro" id="IPR011712">
    <property type="entry name" value="Sig_transdc_His_kin_sub3_dim/P"/>
</dbReference>
<keyword evidence="6" id="KW-0418">Kinase</keyword>
<dbReference type="PANTHER" id="PTHR24421:SF10">
    <property type="entry name" value="NITRATE_NITRITE SENSOR PROTEIN NARQ"/>
    <property type="match status" value="1"/>
</dbReference>
<evidence type="ECO:0000256" key="2">
    <source>
        <dbReference type="ARBA" id="ARBA00012438"/>
    </source>
</evidence>
<dbReference type="InterPro" id="IPR050482">
    <property type="entry name" value="Sensor_HK_TwoCompSys"/>
</dbReference>
<reference evidence="11" key="1">
    <citation type="journal article" date="2019" name="Int. J. Syst. Evol. Microbiol.">
        <title>The Global Catalogue of Microorganisms (GCM) 10K type strain sequencing project: providing services to taxonomists for standard genome sequencing and annotation.</title>
        <authorList>
            <consortium name="The Broad Institute Genomics Platform"/>
            <consortium name="The Broad Institute Genome Sequencing Center for Infectious Disease"/>
            <person name="Wu L."/>
            <person name="Ma J."/>
        </authorList>
    </citation>
    <scope>NUCLEOTIDE SEQUENCE [LARGE SCALE GENOMIC DNA]</scope>
    <source>
        <strain evidence="11">JCM 17441</strain>
    </source>
</reference>
<keyword evidence="11" id="KW-1185">Reference proteome</keyword>
<dbReference type="Pfam" id="PF07730">
    <property type="entry name" value="HisKA_3"/>
    <property type="match status" value="1"/>
</dbReference>
<comment type="caution">
    <text evidence="10">The sequence shown here is derived from an EMBL/GenBank/DDBJ whole genome shotgun (WGS) entry which is preliminary data.</text>
</comment>
<evidence type="ECO:0000256" key="6">
    <source>
        <dbReference type="ARBA" id="ARBA00022777"/>
    </source>
</evidence>
<evidence type="ECO:0000256" key="8">
    <source>
        <dbReference type="ARBA" id="ARBA00023012"/>
    </source>
</evidence>
<gene>
    <name evidence="10" type="ORF">GCM10022255_091090</name>
</gene>
<proteinExistence type="predicted"/>
<keyword evidence="4" id="KW-0808">Transferase</keyword>
<sequence>MDQVEQANATAAMNLQQFTDLISHGLQNCGIPAPTWVIRRLIDELHTGKRCPADVPAGEPHPAGLLQKPATEQAAIQWSERTPPPGTEDRLIEFTDLVAAAVINAESRKQVNASRARIVLAADEVRRGFERDLHDGVQQRLVSLGLELRTLEALIGDDHSELKPRIGRTIEGLTRAYEDLQEISRRLHPAILAQRGLPSALKTLARRSPIPVTINVRSERRFCGSVETAAYHVVSEALALVAERTQASAVTVDVDVTPATATTREMLALSIHDDGTGGDDAALDSGHVGLIDRVEALGGQLRLAGPAPGRTSLLVTLPADGQPLPV</sequence>
<keyword evidence="3" id="KW-0597">Phosphoprotein</keyword>
<keyword evidence="7" id="KW-0067">ATP-binding</keyword>
<dbReference type="InterPro" id="IPR036890">
    <property type="entry name" value="HATPase_C_sf"/>
</dbReference>